<name>A0A4R8BJD8_9ACTN</name>
<dbReference type="Gene3D" id="3.40.50.1820">
    <property type="entry name" value="alpha/beta hydrolase"/>
    <property type="match status" value="1"/>
</dbReference>
<dbReference type="GO" id="GO:0003824">
    <property type="term" value="F:catalytic activity"/>
    <property type="evidence" value="ECO:0007669"/>
    <property type="project" value="UniProtKB-ARBA"/>
</dbReference>
<dbReference type="PANTHER" id="PTHR45763:SF46">
    <property type="entry name" value="AB HYDROLASE-1 DOMAIN-CONTAINING PROTEIN"/>
    <property type="match status" value="1"/>
</dbReference>
<keyword evidence="3" id="KW-1185">Reference proteome</keyword>
<evidence type="ECO:0000259" key="1">
    <source>
        <dbReference type="Pfam" id="PF00561"/>
    </source>
</evidence>
<dbReference type="SUPFAM" id="SSF53474">
    <property type="entry name" value="alpha/beta-Hydrolases"/>
    <property type="match status" value="1"/>
</dbReference>
<evidence type="ECO:0000313" key="3">
    <source>
        <dbReference type="Proteomes" id="UP000295146"/>
    </source>
</evidence>
<dbReference type="AlphaFoldDB" id="A0A4R8BJD8"/>
<dbReference type="InterPro" id="IPR000073">
    <property type="entry name" value="AB_hydrolase_1"/>
</dbReference>
<gene>
    <name evidence="2" type="ORF">EV653_7967</name>
</gene>
<dbReference type="EMBL" id="SODP01000005">
    <property type="protein sequence ID" value="TDW54648.1"/>
    <property type="molecule type" value="Genomic_DNA"/>
</dbReference>
<reference evidence="2 3" key="1">
    <citation type="submission" date="2019-03" db="EMBL/GenBank/DDBJ databases">
        <title>Genomic Encyclopedia of Type Strains, Phase III (KMG-III): the genomes of soil and plant-associated and newly described type strains.</title>
        <authorList>
            <person name="Whitman W."/>
        </authorList>
    </citation>
    <scope>NUCLEOTIDE SEQUENCE [LARGE SCALE GENOMIC DNA]</scope>
    <source>
        <strain evidence="2 3">VKM Ac-2573</strain>
    </source>
</reference>
<dbReference type="Pfam" id="PF00561">
    <property type="entry name" value="Abhydrolase_1"/>
    <property type="match status" value="1"/>
</dbReference>
<organism evidence="2 3">
    <name type="scientific">Kribbella pratensis</name>
    <dbReference type="NCBI Taxonomy" id="2512112"/>
    <lineage>
        <taxon>Bacteria</taxon>
        <taxon>Bacillati</taxon>
        <taxon>Actinomycetota</taxon>
        <taxon>Actinomycetes</taxon>
        <taxon>Propionibacteriales</taxon>
        <taxon>Kribbellaceae</taxon>
        <taxon>Kribbella</taxon>
    </lineage>
</organism>
<comment type="caution">
    <text evidence="2">The sequence shown here is derived from an EMBL/GenBank/DDBJ whole genome shotgun (WGS) entry which is preliminary data.</text>
</comment>
<dbReference type="Proteomes" id="UP000295146">
    <property type="component" value="Unassembled WGS sequence"/>
</dbReference>
<evidence type="ECO:0000313" key="2">
    <source>
        <dbReference type="EMBL" id="TDW54648.1"/>
    </source>
</evidence>
<accession>A0A4R8BJD8</accession>
<sequence>MAEATLCAMEFVQLADGRKLEYLIEGPADGVPLVFHHGTPGAAVRFAPLAESAVRHGLRLVSPGRAGYGASTPNPGRSIADVAADTAALLDAIGADRFYSIGMSGGGPHSLACAALLPGRCIAAASVAGVGPANADGLDFMVGMGEENLAEFGAAFEGRDALEPLLEAASSGLAAAAPADLAAAFGDLVSEVDKAAMTGPILDWLAASCRRSVAESIAGWRDDDLAFVKDWGFPLDRITTPVAIWQGDQDRMVPADHGHWLAAHVSGCTFHFLPGEGHLSLLNSIDQVVADLGSVR</sequence>
<dbReference type="PANTHER" id="PTHR45763">
    <property type="entry name" value="HYDROLASE, ALPHA/BETA FOLD FAMILY PROTEIN, EXPRESSED-RELATED"/>
    <property type="match status" value="1"/>
</dbReference>
<dbReference type="InterPro" id="IPR029058">
    <property type="entry name" value="AB_hydrolase_fold"/>
</dbReference>
<feature type="domain" description="AB hydrolase-1" evidence="1">
    <location>
        <begin position="32"/>
        <end position="282"/>
    </location>
</feature>
<proteinExistence type="predicted"/>
<protein>
    <submittedName>
        <fullName evidence="2">Pimeloyl-ACP methyl ester carboxylesterase</fullName>
    </submittedName>
</protein>